<reference evidence="1" key="1">
    <citation type="journal article" date="2014" name="Front. Microbiol.">
        <title>High frequency of phylogenetically diverse reductive dehalogenase-homologous genes in deep subseafloor sedimentary metagenomes.</title>
        <authorList>
            <person name="Kawai M."/>
            <person name="Futagami T."/>
            <person name="Toyoda A."/>
            <person name="Takaki Y."/>
            <person name="Nishi S."/>
            <person name="Hori S."/>
            <person name="Arai W."/>
            <person name="Tsubouchi T."/>
            <person name="Morono Y."/>
            <person name="Uchiyama I."/>
            <person name="Ito T."/>
            <person name="Fujiyama A."/>
            <person name="Inagaki F."/>
            <person name="Takami H."/>
        </authorList>
    </citation>
    <scope>NUCLEOTIDE SEQUENCE</scope>
    <source>
        <strain evidence="1">Expedition CK06-06</strain>
    </source>
</reference>
<sequence>YERQELFNRNLPETLTDALERTPLLKKSFRSGQKYEKEYKFEEAIKVYEKRLHDLSIPEEDKIGFNILIGNCYYFLSKLNQAEKHFKESLNILKKSENKMAK</sequence>
<comment type="caution">
    <text evidence="1">The sequence shown here is derived from an EMBL/GenBank/DDBJ whole genome shotgun (WGS) entry which is preliminary data.</text>
</comment>
<evidence type="ECO:0000313" key="1">
    <source>
        <dbReference type="EMBL" id="GAH26726.1"/>
    </source>
</evidence>
<evidence type="ECO:0008006" key="2">
    <source>
        <dbReference type="Google" id="ProtNLM"/>
    </source>
</evidence>
<accession>X1E0C1</accession>
<gene>
    <name evidence="1" type="ORF">S01H4_65559</name>
</gene>
<name>X1E0C1_9ZZZZ</name>
<dbReference type="SUPFAM" id="SSF48452">
    <property type="entry name" value="TPR-like"/>
    <property type="match status" value="1"/>
</dbReference>
<feature type="non-terminal residue" evidence="1">
    <location>
        <position position="102"/>
    </location>
</feature>
<protein>
    <recommendedName>
        <fullName evidence="2">Tetratricopeptide repeat protein</fullName>
    </recommendedName>
</protein>
<proteinExistence type="predicted"/>
<organism evidence="1">
    <name type="scientific">marine sediment metagenome</name>
    <dbReference type="NCBI Taxonomy" id="412755"/>
    <lineage>
        <taxon>unclassified sequences</taxon>
        <taxon>metagenomes</taxon>
        <taxon>ecological metagenomes</taxon>
    </lineage>
</organism>
<feature type="non-terminal residue" evidence="1">
    <location>
        <position position="1"/>
    </location>
</feature>
<dbReference type="AlphaFoldDB" id="X1E0C1"/>
<dbReference type="InterPro" id="IPR011990">
    <property type="entry name" value="TPR-like_helical_dom_sf"/>
</dbReference>
<dbReference type="EMBL" id="BART01040168">
    <property type="protein sequence ID" value="GAH26726.1"/>
    <property type="molecule type" value="Genomic_DNA"/>
</dbReference>
<dbReference type="Gene3D" id="1.25.40.10">
    <property type="entry name" value="Tetratricopeptide repeat domain"/>
    <property type="match status" value="1"/>
</dbReference>